<evidence type="ECO:0000313" key="4">
    <source>
        <dbReference type="EMBL" id="CAF0927686.1"/>
    </source>
</evidence>
<dbReference type="Pfam" id="PF00400">
    <property type="entry name" value="WD40"/>
    <property type="match status" value="3"/>
</dbReference>
<accession>A0A814BDB7</accession>
<dbReference type="Proteomes" id="UP000663864">
    <property type="component" value="Unassembled WGS sequence"/>
</dbReference>
<name>A0A814BDB7_9BILA</name>
<sequence>MNKYRVPSSVNLLRAREYGLENSFIHIEQTRRLANFTLCKYRNLTSYHHSSISTMSLEQSEYRYLLSGGANGHICCHDMFPSNLVVKHPIIFQIDRNSNQEHHTNNICSLLWYPNDNGLFITLGLDKKLKIWDTNRVKTADEYEFNNFAYSAHMSSTTNTSIIAIGHENGDLRLIDIRTGSNSHIIHAHNKKGICLVKWFNNNPNLLASAGADGQVLFTDIRSSRKYYMALDRDNILTDNQQVNSRTTTSTSSIAHHRGVKSLEFLPDNSHLLTLGGDNHMYLWNVNNGQRLLVNYGPILTDNIRIITLACAQMKHDRTKSLVYVPFGKSIRIYDILSGERLTTLNGHLLPVSTCIYNRLSIELYTCSDDILVWAAIKKQQEDYELSMKTQERRYETTRSLGQILNRDQWSDDEDEV</sequence>
<dbReference type="EMBL" id="CAJNOU010000273">
    <property type="protein sequence ID" value="CAF0941201.1"/>
    <property type="molecule type" value="Genomic_DNA"/>
</dbReference>
<feature type="repeat" description="WD" evidence="3">
    <location>
        <begin position="100"/>
        <end position="142"/>
    </location>
</feature>
<protein>
    <recommendedName>
        <fullName evidence="8">DNA excision repair protein ERCC-8</fullName>
    </recommendedName>
</protein>
<reference evidence="4" key="1">
    <citation type="submission" date="2021-02" db="EMBL/GenBank/DDBJ databases">
        <authorList>
            <person name="Nowell W R."/>
        </authorList>
    </citation>
    <scope>NUCLEOTIDE SEQUENCE</scope>
</reference>
<comment type="caution">
    <text evidence="4">The sequence shown here is derived from an EMBL/GenBank/DDBJ whole genome shotgun (WGS) entry which is preliminary data.</text>
</comment>
<dbReference type="InterPro" id="IPR019775">
    <property type="entry name" value="WD40_repeat_CS"/>
</dbReference>
<keyword evidence="2" id="KW-0677">Repeat</keyword>
<dbReference type="GO" id="GO:0000209">
    <property type="term" value="P:protein polyubiquitination"/>
    <property type="evidence" value="ECO:0007669"/>
    <property type="project" value="TreeGrafter"/>
</dbReference>
<dbReference type="GO" id="GO:0000109">
    <property type="term" value="C:nucleotide-excision repair complex"/>
    <property type="evidence" value="ECO:0007669"/>
    <property type="project" value="TreeGrafter"/>
</dbReference>
<evidence type="ECO:0000256" key="3">
    <source>
        <dbReference type="PROSITE-ProRule" id="PRU00221"/>
    </source>
</evidence>
<keyword evidence="1 3" id="KW-0853">WD repeat</keyword>
<evidence type="ECO:0008006" key="8">
    <source>
        <dbReference type="Google" id="ProtNLM"/>
    </source>
</evidence>
<evidence type="ECO:0000256" key="1">
    <source>
        <dbReference type="ARBA" id="ARBA00022574"/>
    </source>
</evidence>
<dbReference type="PROSITE" id="PS50082">
    <property type="entry name" value="WD_REPEATS_2"/>
    <property type="match status" value="2"/>
</dbReference>
<feature type="repeat" description="WD" evidence="3">
    <location>
        <begin position="253"/>
        <end position="294"/>
    </location>
</feature>
<evidence type="ECO:0000256" key="2">
    <source>
        <dbReference type="ARBA" id="ARBA00022737"/>
    </source>
</evidence>
<dbReference type="InterPro" id="IPR015943">
    <property type="entry name" value="WD40/YVTN_repeat-like_dom_sf"/>
</dbReference>
<dbReference type="EMBL" id="CAJNOT010000288">
    <property type="protein sequence ID" value="CAF0927686.1"/>
    <property type="molecule type" value="Genomic_DNA"/>
</dbReference>
<dbReference type="GO" id="GO:0006283">
    <property type="term" value="P:transcription-coupled nucleotide-excision repair"/>
    <property type="evidence" value="ECO:0007669"/>
    <property type="project" value="InterPro"/>
</dbReference>
<dbReference type="Proteomes" id="UP000663889">
    <property type="component" value="Unassembled WGS sequence"/>
</dbReference>
<dbReference type="Proteomes" id="UP000663874">
    <property type="component" value="Unassembled WGS sequence"/>
</dbReference>
<dbReference type="InterPro" id="IPR036322">
    <property type="entry name" value="WD40_repeat_dom_sf"/>
</dbReference>
<dbReference type="InterPro" id="IPR001680">
    <property type="entry name" value="WD40_rpt"/>
</dbReference>
<dbReference type="EMBL" id="CAJOBE010000352">
    <property type="protein sequence ID" value="CAF3626932.1"/>
    <property type="molecule type" value="Genomic_DNA"/>
</dbReference>
<dbReference type="InterPro" id="IPR042238">
    <property type="entry name" value="Rad28/ERCC8/Ckn1/ATCSA-1"/>
</dbReference>
<dbReference type="PROSITE" id="PS50294">
    <property type="entry name" value="WD_REPEATS_REGION"/>
    <property type="match status" value="1"/>
</dbReference>
<evidence type="ECO:0000313" key="5">
    <source>
        <dbReference type="EMBL" id="CAF0941201.1"/>
    </source>
</evidence>
<dbReference type="SUPFAM" id="SSF50978">
    <property type="entry name" value="WD40 repeat-like"/>
    <property type="match status" value="1"/>
</dbReference>
<dbReference type="GO" id="GO:0031464">
    <property type="term" value="C:Cul4A-RING E3 ubiquitin ligase complex"/>
    <property type="evidence" value="ECO:0007669"/>
    <property type="project" value="TreeGrafter"/>
</dbReference>
<organism evidence="4 7">
    <name type="scientific">Rotaria sordida</name>
    <dbReference type="NCBI Taxonomy" id="392033"/>
    <lineage>
        <taxon>Eukaryota</taxon>
        <taxon>Metazoa</taxon>
        <taxon>Spiralia</taxon>
        <taxon>Gnathifera</taxon>
        <taxon>Rotifera</taxon>
        <taxon>Eurotatoria</taxon>
        <taxon>Bdelloidea</taxon>
        <taxon>Philodinida</taxon>
        <taxon>Philodinidae</taxon>
        <taxon>Rotaria</taxon>
    </lineage>
</organism>
<dbReference type="PROSITE" id="PS00678">
    <property type="entry name" value="WD_REPEATS_1"/>
    <property type="match status" value="1"/>
</dbReference>
<dbReference type="PANTHER" id="PTHR46202">
    <property type="entry name" value="DNA EXCISION REPAIR PROTEIN ERCC-8"/>
    <property type="match status" value="1"/>
</dbReference>
<dbReference type="AlphaFoldDB" id="A0A814BDB7"/>
<evidence type="ECO:0000313" key="6">
    <source>
        <dbReference type="EMBL" id="CAF3626932.1"/>
    </source>
</evidence>
<dbReference type="Gene3D" id="2.130.10.10">
    <property type="entry name" value="YVTN repeat-like/Quinoprotein amine dehydrogenase"/>
    <property type="match status" value="1"/>
</dbReference>
<dbReference type="SMART" id="SM00320">
    <property type="entry name" value="WD40"/>
    <property type="match status" value="5"/>
</dbReference>
<gene>
    <name evidence="6" type="ORF">FNK824_LOCUS4711</name>
    <name evidence="5" type="ORF">SEV965_LOCUS7721</name>
    <name evidence="4" type="ORF">ZHD862_LOCUS8754</name>
</gene>
<dbReference type="GO" id="GO:0043161">
    <property type="term" value="P:proteasome-mediated ubiquitin-dependent protein catabolic process"/>
    <property type="evidence" value="ECO:0007669"/>
    <property type="project" value="TreeGrafter"/>
</dbReference>
<evidence type="ECO:0000313" key="7">
    <source>
        <dbReference type="Proteomes" id="UP000663864"/>
    </source>
</evidence>
<proteinExistence type="predicted"/>
<dbReference type="PANTHER" id="PTHR46202:SF1">
    <property type="entry name" value="DNA EXCISION REPAIR PROTEIN ERCC-8"/>
    <property type="match status" value="1"/>
</dbReference>